<accession>A0A2H0TYS4</accession>
<sequence length="166" mass="19629">MSKLTPKDQYIINEIRSVLKNRTGSIEEFRGLETKMVSLSEKAQKFLQSKNQEAVDVREEAFVFLLQLLRHLKRDGVFEDRFDKGEKVKARIGEYMYANEFLRGRFDIDKSFDHRVDFRQVQNEIVPFLDWVKSESGSEEDVVVEKDIKRANREGMDSQKPRSWSF</sequence>
<comment type="caution">
    <text evidence="1">The sequence shown here is derived from an EMBL/GenBank/DDBJ whole genome shotgun (WGS) entry which is preliminary data.</text>
</comment>
<evidence type="ECO:0000313" key="2">
    <source>
        <dbReference type="Proteomes" id="UP000230852"/>
    </source>
</evidence>
<name>A0A2H0TYS4_9BACT</name>
<protein>
    <submittedName>
        <fullName evidence="1">Uncharacterized protein</fullName>
    </submittedName>
</protein>
<organism evidence="1 2">
    <name type="scientific">Candidatus Magasanikbacteria bacterium CG10_big_fil_rev_8_21_14_0_10_36_16</name>
    <dbReference type="NCBI Taxonomy" id="1974645"/>
    <lineage>
        <taxon>Bacteria</taxon>
        <taxon>Candidatus Magasanikiibacteriota</taxon>
    </lineage>
</organism>
<gene>
    <name evidence="1" type="ORF">COU28_01985</name>
</gene>
<dbReference type="EMBL" id="PFBU01000038">
    <property type="protein sequence ID" value="PIR78370.1"/>
    <property type="molecule type" value="Genomic_DNA"/>
</dbReference>
<dbReference type="AlphaFoldDB" id="A0A2H0TYS4"/>
<reference evidence="2" key="1">
    <citation type="submission" date="2017-09" db="EMBL/GenBank/DDBJ databases">
        <title>Depth-based differentiation of microbial function through sediment-hosted aquifers and enrichment of novel symbionts in the deep terrestrial subsurface.</title>
        <authorList>
            <person name="Probst A.J."/>
            <person name="Ladd B."/>
            <person name="Jarett J.K."/>
            <person name="Geller-Mcgrath D.E."/>
            <person name="Sieber C.M.K."/>
            <person name="Emerson J.B."/>
            <person name="Anantharaman K."/>
            <person name="Thomas B.C."/>
            <person name="Malmstrom R."/>
            <person name="Stieglmeier M."/>
            <person name="Klingl A."/>
            <person name="Woyke T."/>
            <person name="Ryan C.M."/>
            <person name="Banfield J.F."/>
        </authorList>
    </citation>
    <scope>NUCLEOTIDE SEQUENCE [LARGE SCALE GENOMIC DNA]</scope>
</reference>
<dbReference type="Proteomes" id="UP000230852">
    <property type="component" value="Unassembled WGS sequence"/>
</dbReference>
<proteinExistence type="predicted"/>
<evidence type="ECO:0000313" key="1">
    <source>
        <dbReference type="EMBL" id="PIR78370.1"/>
    </source>
</evidence>